<dbReference type="InterPro" id="IPR002925">
    <property type="entry name" value="Dienelactn_hydro"/>
</dbReference>
<dbReference type="InterPro" id="IPR029058">
    <property type="entry name" value="AB_hydrolase_fold"/>
</dbReference>
<dbReference type="Proteomes" id="UP000214365">
    <property type="component" value="Unassembled WGS sequence"/>
</dbReference>
<accession>A0A225ACH1</accession>
<dbReference type="SUPFAM" id="SSF53474">
    <property type="entry name" value="alpha/beta-Hydrolases"/>
    <property type="match status" value="1"/>
</dbReference>
<dbReference type="Pfam" id="PF01738">
    <property type="entry name" value="DLH"/>
    <property type="match status" value="1"/>
</dbReference>
<comment type="caution">
    <text evidence="2">The sequence shown here is derived from an EMBL/GenBank/DDBJ whole genome shotgun (WGS) entry which is preliminary data.</text>
</comment>
<dbReference type="GO" id="GO:0016787">
    <property type="term" value="F:hydrolase activity"/>
    <property type="evidence" value="ECO:0007669"/>
    <property type="project" value="InterPro"/>
</dbReference>
<protein>
    <recommendedName>
        <fullName evidence="1">Dienelactone hydrolase domain-containing protein</fullName>
    </recommendedName>
</protein>
<feature type="domain" description="Dienelactone hydrolase" evidence="1">
    <location>
        <begin position="33"/>
        <end position="242"/>
    </location>
</feature>
<gene>
    <name evidence="2" type="ORF">UA08_08066</name>
</gene>
<evidence type="ECO:0000313" key="2">
    <source>
        <dbReference type="EMBL" id="OKL56573.1"/>
    </source>
</evidence>
<sequence length="244" mass="27146">MASYPPSSCCYQGVKHEGQPVGGILNVGDFEIYTSYPANKSTDYAVLFLTDIFGHKFINNQLIADQFAANGYFTFMPDLFNGDPVPANRPESFDVAEWRKSHTTAHVTPIVEASIKELREKYHVKKIAAVGYCYGAKYVVRHLKAGQIDVGYVAHPSHVDADELKAIQGPLSIAAAETDSLFPTEKRHESEEILKNLGVPYQINLYSGVIHGFAVRSDLSVKAAKYAKEAAFFQAIQWFNEYVE</sequence>
<organism evidence="2 3">
    <name type="scientific">Talaromyces atroroseus</name>
    <dbReference type="NCBI Taxonomy" id="1441469"/>
    <lineage>
        <taxon>Eukaryota</taxon>
        <taxon>Fungi</taxon>
        <taxon>Dikarya</taxon>
        <taxon>Ascomycota</taxon>
        <taxon>Pezizomycotina</taxon>
        <taxon>Eurotiomycetes</taxon>
        <taxon>Eurotiomycetidae</taxon>
        <taxon>Eurotiales</taxon>
        <taxon>Trichocomaceae</taxon>
        <taxon>Talaromyces</taxon>
        <taxon>Talaromyces sect. Trachyspermi</taxon>
    </lineage>
</organism>
<dbReference type="AlphaFoldDB" id="A0A225ACH1"/>
<dbReference type="EMBL" id="LFMY01000014">
    <property type="protein sequence ID" value="OKL56573.1"/>
    <property type="molecule type" value="Genomic_DNA"/>
</dbReference>
<dbReference type="RefSeq" id="XP_020116694.1">
    <property type="nucleotide sequence ID" value="XM_020263169.1"/>
</dbReference>
<dbReference type="Gene3D" id="3.40.50.1820">
    <property type="entry name" value="alpha/beta hydrolase"/>
    <property type="match status" value="1"/>
</dbReference>
<dbReference type="GeneID" id="31007822"/>
<dbReference type="PANTHER" id="PTHR17630:SF44">
    <property type="entry name" value="PROTEIN AIM2"/>
    <property type="match status" value="1"/>
</dbReference>
<proteinExistence type="predicted"/>
<evidence type="ECO:0000313" key="3">
    <source>
        <dbReference type="Proteomes" id="UP000214365"/>
    </source>
</evidence>
<name>A0A225ACH1_TALAT</name>
<dbReference type="STRING" id="1441469.A0A225ACH1"/>
<dbReference type="OrthoDB" id="17560at2759"/>
<keyword evidence="3" id="KW-1185">Reference proteome</keyword>
<dbReference type="PANTHER" id="PTHR17630">
    <property type="entry name" value="DIENELACTONE HYDROLASE"/>
    <property type="match status" value="1"/>
</dbReference>
<reference evidence="2 3" key="1">
    <citation type="submission" date="2015-06" db="EMBL/GenBank/DDBJ databases">
        <title>Talaromyces atroroseus IBT 11181 draft genome.</title>
        <authorList>
            <person name="Rasmussen K.B."/>
            <person name="Rasmussen S."/>
            <person name="Petersen B."/>
            <person name="Sicheritz-Ponten T."/>
            <person name="Mortensen U.H."/>
            <person name="Thrane U."/>
        </authorList>
    </citation>
    <scope>NUCLEOTIDE SEQUENCE [LARGE SCALE GENOMIC DNA]</scope>
    <source>
        <strain evidence="2 3">IBT 11181</strain>
    </source>
</reference>
<evidence type="ECO:0000259" key="1">
    <source>
        <dbReference type="Pfam" id="PF01738"/>
    </source>
</evidence>